<dbReference type="GO" id="GO:0005524">
    <property type="term" value="F:ATP binding"/>
    <property type="evidence" value="ECO:0007669"/>
    <property type="project" value="UniProtKB-KW"/>
</dbReference>
<organism evidence="13 14">
    <name type="scientific">Congzhengia minquanensis</name>
    <dbReference type="NCBI Taxonomy" id="2763657"/>
    <lineage>
        <taxon>Bacteria</taxon>
        <taxon>Bacillati</taxon>
        <taxon>Bacillota</taxon>
        <taxon>Clostridia</taxon>
        <taxon>Eubacteriales</taxon>
        <taxon>Oscillospiraceae</taxon>
        <taxon>Congzhengia</taxon>
    </lineage>
</organism>
<dbReference type="InterPro" id="IPR024529">
    <property type="entry name" value="ECF_trnsprt_substrate-spec"/>
</dbReference>
<dbReference type="SMART" id="SM00382">
    <property type="entry name" value="AAA"/>
    <property type="match status" value="2"/>
</dbReference>
<feature type="domain" description="ABC transporter" evidence="12">
    <location>
        <begin position="298"/>
        <end position="533"/>
    </location>
</feature>
<feature type="transmembrane region" description="Helical" evidence="11">
    <location>
        <begin position="618"/>
        <end position="636"/>
    </location>
</feature>
<sequence>MESFQINHVTFTYPNQSKPALSDLCLTIQKGEFITLCGKSGCGKTTLLRQLKPVLAPHGTKSGQILFEGTPLDELNDGTQSEKIGFVMQSPDNQIVTDKVWHELAFGLESMGLKTPEIRTRVSEMASFFGIQTWFHKKVTELSGGQKQLLNLASIMVMQPSVLILDEPTSQLDPIAAADFLETVHKINRELGTTVILTEHRLEDVFPMSDRVIVLEEGRMIADSTPGGVGAKLKQMNHELFVALPTPMRVYAGVDNAYDCPVTVREGRKWLETIAAEKEPDLSAIPKDPAFSYTKPIIELHEVWFRYEKDAPDVVKGLSADIYEGEFFAIVGGNGTGKTTTLSIISGILNPCRGEVKLDGRKLSSISDAEKFGGLLGVLPQSPQALFVKKTVALDLQEMLKGKKMTAAEKEERIAQAVRLCELEPLLTMHPYDLSGGEQQRAALAKVLLLRPRILLLDEPTKGLDGHFKEKLAGILKNLQAAGTTIVLVSHDIEFCAKYADRCAMFFDGGITSCDTPRRFFGGKSFYTTAANRMARTTMPDAVLAEDMILALGGRVLEQKKQKHESGYTVQNNRGLKEKTKETKKPTPKRTALGGGMIGLFVITALLFHEKFADWRQYLVQFALVLEAGLALSAFFPGQELAAADRSVQPQSEKRNLSKRTWAALAMVLLAVPLTIFIGCFYLADRKYYFISLMIILETFLPFGMVFEGRKPQARELVIVSVLCALAVAGRAAFFMLPQFKPVVAVVIIAGVCFGGETGFLVGAVTGFVSNFFFGQSPLTPWQMFSFGIIGFFAGVLFRKGLLRKTKSALCIFGGLTTFFLYGGIMNTASVFMWQAKPNAAAFMTAYLMGIPFDLIHAFATVFFLYFISGAMIEKLDRIKVKYGLLER</sequence>
<feature type="transmembrane region" description="Helical" evidence="11">
    <location>
        <begin position="662"/>
        <end position="683"/>
    </location>
</feature>
<dbReference type="InterPro" id="IPR003439">
    <property type="entry name" value="ABC_transporter-like_ATP-bd"/>
</dbReference>
<dbReference type="InterPro" id="IPR003593">
    <property type="entry name" value="AAA+_ATPase"/>
</dbReference>
<evidence type="ECO:0000256" key="4">
    <source>
        <dbReference type="ARBA" id="ARBA00022475"/>
    </source>
</evidence>
<dbReference type="Pfam" id="PF12822">
    <property type="entry name" value="ECF_trnsprt"/>
    <property type="match status" value="1"/>
</dbReference>
<gene>
    <name evidence="13" type="ORF">H8698_03520</name>
</gene>
<comment type="function">
    <text evidence="10">Probably part of an ABC transporter complex. Responsible for energy coupling to the transport system.</text>
</comment>
<dbReference type="AlphaFoldDB" id="A0A926DMV7"/>
<dbReference type="PANTHER" id="PTHR43553">
    <property type="entry name" value="HEAVY METAL TRANSPORTER"/>
    <property type="match status" value="1"/>
</dbReference>
<feature type="transmembrane region" description="Helical" evidence="11">
    <location>
        <begin position="846"/>
        <end position="868"/>
    </location>
</feature>
<dbReference type="CDD" id="cd03225">
    <property type="entry name" value="ABC_cobalt_CbiO_domain1"/>
    <property type="match status" value="2"/>
</dbReference>
<evidence type="ECO:0000256" key="10">
    <source>
        <dbReference type="ARBA" id="ARBA00025157"/>
    </source>
</evidence>
<dbReference type="PROSITE" id="PS50893">
    <property type="entry name" value="ABC_TRANSPORTER_2"/>
    <property type="match status" value="2"/>
</dbReference>
<dbReference type="RefSeq" id="WP_249311180.1">
    <property type="nucleotide sequence ID" value="NZ_JACRSU010000001.1"/>
</dbReference>
<dbReference type="Gene3D" id="1.10.1760.20">
    <property type="match status" value="1"/>
</dbReference>
<reference evidence="13" key="1">
    <citation type="submission" date="2020-08" db="EMBL/GenBank/DDBJ databases">
        <title>Genome public.</title>
        <authorList>
            <person name="Liu C."/>
            <person name="Sun Q."/>
        </authorList>
    </citation>
    <scope>NUCLEOTIDE SEQUENCE</scope>
    <source>
        <strain evidence="13">H8</strain>
    </source>
</reference>
<dbReference type="InterPro" id="IPR027417">
    <property type="entry name" value="P-loop_NTPase"/>
</dbReference>
<evidence type="ECO:0000256" key="11">
    <source>
        <dbReference type="SAM" id="Phobius"/>
    </source>
</evidence>
<dbReference type="InterPro" id="IPR015856">
    <property type="entry name" value="ABC_transpr_CbiO/EcfA_su"/>
</dbReference>
<keyword evidence="6" id="KW-0547">Nucleotide-binding</keyword>
<dbReference type="GO" id="GO:0043190">
    <property type="term" value="C:ATP-binding cassette (ABC) transporter complex"/>
    <property type="evidence" value="ECO:0007669"/>
    <property type="project" value="TreeGrafter"/>
</dbReference>
<feature type="transmembrane region" description="Helical" evidence="11">
    <location>
        <begin position="717"/>
        <end position="737"/>
    </location>
</feature>
<dbReference type="InterPro" id="IPR050095">
    <property type="entry name" value="ECF_ABC_transporter_ATP-bd"/>
</dbReference>
<evidence type="ECO:0000313" key="14">
    <source>
        <dbReference type="Proteomes" id="UP000611762"/>
    </source>
</evidence>
<evidence type="ECO:0000256" key="2">
    <source>
        <dbReference type="ARBA" id="ARBA00005417"/>
    </source>
</evidence>
<name>A0A926DMV7_9FIRM</name>
<dbReference type="GO" id="GO:0016887">
    <property type="term" value="F:ATP hydrolysis activity"/>
    <property type="evidence" value="ECO:0007669"/>
    <property type="project" value="InterPro"/>
</dbReference>
<feature type="transmembrane region" description="Helical" evidence="11">
    <location>
        <begin position="688"/>
        <end position="705"/>
    </location>
</feature>
<dbReference type="PANTHER" id="PTHR43553:SF23">
    <property type="entry name" value="ABC TRANSPORTER ATP-BINDING COMPONENT"/>
    <property type="match status" value="1"/>
</dbReference>
<keyword evidence="5" id="KW-0677">Repeat</keyword>
<dbReference type="PROSITE" id="PS00211">
    <property type="entry name" value="ABC_TRANSPORTER_1"/>
    <property type="match status" value="2"/>
</dbReference>
<evidence type="ECO:0000256" key="8">
    <source>
        <dbReference type="ARBA" id="ARBA00022967"/>
    </source>
</evidence>
<evidence type="ECO:0000256" key="5">
    <source>
        <dbReference type="ARBA" id="ARBA00022737"/>
    </source>
</evidence>
<proteinExistence type="inferred from homology"/>
<feature type="transmembrane region" description="Helical" evidence="11">
    <location>
        <begin position="591"/>
        <end position="609"/>
    </location>
</feature>
<keyword evidence="14" id="KW-1185">Reference proteome</keyword>
<dbReference type="EMBL" id="JACRSU010000001">
    <property type="protein sequence ID" value="MBC8540045.1"/>
    <property type="molecule type" value="Genomic_DNA"/>
</dbReference>
<feature type="domain" description="ABC transporter" evidence="12">
    <location>
        <begin position="4"/>
        <end position="242"/>
    </location>
</feature>
<feature type="transmembrane region" description="Helical" evidence="11">
    <location>
        <begin position="744"/>
        <end position="769"/>
    </location>
</feature>
<accession>A0A926DMV7</accession>
<evidence type="ECO:0000259" key="12">
    <source>
        <dbReference type="PROSITE" id="PS50893"/>
    </source>
</evidence>
<evidence type="ECO:0000256" key="6">
    <source>
        <dbReference type="ARBA" id="ARBA00022741"/>
    </source>
</evidence>
<evidence type="ECO:0000256" key="9">
    <source>
        <dbReference type="ARBA" id="ARBA00023136"/>
    </source>
</evidence>
<dbReference type="InterPro" id="IPR017871">
    <property type="entry name" value="ABC_transporter-like_CS"/>
</dbReference>
<feature type="transmembrane region" description="Helical" evidence="11">
    <location>
        <begin position="781"/>
        <end position="798"/>
    </location>
</feature>
<keyword evidence="4" id="KW-1003">Cell membrane</keyword>
<evidence type="ECO:0000256" key="3">
    <source>
        <dbReference type="ARBA" id="ARBA00022448"/>
    </source>
</evidence>
<dbReference type="Proteomes" id="UP000611762">
    <property type="component" value="Unassembled WGS sequence"/>
</dbReference>
<comment type="caution">
    <text evidence="13">The sequence shown here is derived from an EMBL/GenBank/DDBJ whole genome shotgun (WGS) entry which is preliminary data.</text>
</comment>
<keyword evidence="9 11" id="KW-0472">Membrane</keyword>
<protein>
    <submittedName>
        <fullName evidence="13">ATP-binding cassette domain-containing protein</fullName>
    </submittedName>
</protein>
<evidence type="ECO:0000256" key="1">
    <source>
        <dbReference type="ARBA" id="ARBA00004202"/>
    </source>
</evidence>
<dbReference type="Gene3D" id="3.40.50.300">
    <property type="entry name" value="P-loop containing nucleotide triphosphate hydrolases"/>
    <property type="match status" value="2"/>
</dbReference>
<dbReference type="GO" id="GO:0042626">
    <property type="term" value="F:ATPase-coupled transmembrane transporter activity"/>
    <property type="evidence" value="ECO:0007669"/>
    <property type="project" value="TreeGrafter"/>
</dbReference>
<keyword evidence="8" id="KW-1278">Translocase</keyword>
<comment type="subcellular location">
    <subcellularLocation>
        <location evidence="1">Cell membrane</location>
        <topology evidence="1">Peripheral membrane protein</topology>
    </subcellularLocation>
</comment>
<keyword evidence="11" id="KW-1133">Transmembrane helix</keyword>
<feature type="transmembrane region" description="Helical" evidence="11">
    <location>
        <begin position="810"/>
        <end position="834"/>
    </location>
</feature>
<evidence type="ECO:0000256" key="7">
    <source>
        <dbReference type="ARBA" id="ARBA00022840"/>
    </source>
</evidence>
<keyword evidence="11" id="KW-0812">Transmembrane</keyword>
<evidence type="ECO:0000313" key="13">
    <source>
        <dbReference type="EMBL" id="MBC8540045.1"/>
    </source>
</evidence>
<dbReference type="SUPFAM" id="SSF52540">
    <property type="entry name" value="P-loop containing nucleoside triphosphate hydrolases"/>
    <property type="match status" value="2"/>
</dbReference>
<dbReference type="Pfam" id="PF00005">
    <property type="entry name" value="ABC_tran"/>
    <property type="match status" value="2"/>
</dbReference>
<keyword evidence="3" id="KW-0813">Transport</keyword>
<keyword evidence="7 13" id="KW-0067">ATP-binding</keyword>
<comment type="similarity">
    <text evidence="2">Belongs to the ABC transporter superfamily.</text>
</comment>